<protein>
    <submittedName>
        <fullName evidence="1">Uncharacterized protein</fullName>
    </submittedName>
</protein>
<reference evidence="1 2" key="1">
    <citation type="submission" date="2018-05" db="EMBL/GenBank/DDBJ databases">
        <title>Genomic Encyclopedia of Type Strains, Phase IV (KMG-IV): sequencing the most valuable type-strain genomes for metagenomic binning, comparative biology and taxonomic classification.</title>
        <authorList>
            <person name="Goeker M."/>
        </authorList>
    </citation>
    <scope>NUCLEOTIDE SEQUENCE [LARGE SCALE GENOMIC DNA]</scope>
    <source>
        <strain evidence="1 2">DSM 18773</strain>
    </source>
</reference>
<proteinExistence type="predicted"/>
<evidence type="ECO:0000313" key="2">
    <source>
        <dbReference type="Proteomes" id="UP000245634"/>
    </source>
</evidence>
<organism evidence="1 2">
    <name type="scientific">Tumebacillus permanentifrigoris</name>
    <dbReference type="NCBI Taxonomy" id="378543"/>
    <lineage>
        <taxon>Bacteria</taxon>
        <taxon>Bacillati</taxon>
        <taxon>Bacillota</taxon>
        <taxon>Bacilli</taxon>
        <taxon>Bacillales</taxon>
        <taxon>Alicyclobacillaceae</taxon>
        <taxon>Tumebacillus</taxon>
    </lineage>
</organism>
<name>A0A316D2N5_9BACL</name>
<dbReference type="AlphaFoldDB" id="A0A316D2N5"/>
<evidence type="ECO:0000313" key="1">
    <source>
        <dbReference type="EMBL" id="PWK05073.1"/>
    </source>
</evidence>
<comment type="caution">
    <text evidence="1">The sequence shown here is derived from an EMBL/GenBank/DDBJ whole genome shotgun (WGS) entry which is preliminary data.</text>
</comment>
<dbReference type="Proteomes" id="UP000245634">
    <property type="component" value="Unassembled WGS sequence"/>
</dbReference>
<gene>
    <name evidence="1" type="ORF">C7459_1275</name>
</gene>
<accession>A0A316D2N5</accession>
<sequence length="75" mass="8526">MQTATSIGHAKGVGAVKQTSEAPIKDTMGWFTTLPIRTKQQAWFHAETLKNQGYRTLVRSTKPDGKGDWIIYYRR</sequence>
<keyword evidence="2" id="KW-1185">Reference proteome</keyword>
<dbReference type="EMBL" id="QGGL01000027">
    <property type="protein sequence ID" value="PWK05073.1"/>
    <property type="molecule type" value="Genomic_DNA"/>
</dbReference>